<dbReference type="SUPFAM" id="SSF46785">
    <property type="entry name" value="Winged helix' DNA-binding domain"/>
    <property type="match status" value="1"/>
</dbReference>
<dbReference type="Proteomes" id="UP001344906">
    <property type="component" value="Unassembled WGS sequence"/>
</dbReference>
<name>A0ABQ6G478_9CHLR</name>
<evidence type="ECO:0000259" key="4">
    <source>
        <dbReference type="PROSITE" id="PS51118"/>
    </source>
</evidence>
<comment type="caution">
    <text evidence="5">The sequence shown here is derived from an EMBL/GenBank/DDBJ whole genome shotgun (WGS) entry which is preliminary data.</text>
</comment>
<keyword evidence="3" id="KW-0804">Transcription</keyword>
<gene>
    <name evidence="5" type="ORF">KDH_67300</name>
</gene>
<dbReference type="InterPro" id="IPR036390">
    <property type="entry name" value="WH_DNA-bd_sf"/>
</dbReference>
<dbReference type="Pfam" id="PF01638">
    <property type="entry name" value="HxlR"/>
    <property type="match status" value="1"/>
</dbReference>
<sequence>MVTRKKPVEPTIHPDCRTRRGLELIADQWTMLVVVALQEETLRFSDLHAHIEGISKKMLTQTLRKLERNGLVKRVIYPVIPPMVEYSLTPLGRTLIDPIWALRAWSESYIEEVEQARTTYDQQDKSLLQDQIIALVRDRAPRRFGPCARFPHLVRKRSHMFGPLRPISPSLLENVPICSGFASD</sequence>
<keyword evidence="1" id="KW-0805">Transcription regulation</keyword>
<keyword evidence="2" id="KW-0238">DNA-binding</keyword>
<reference evidence="5 6" key="1">
    <citation type="submission" date="2023-02" db="EMBL/GenBank/DDBJ databases">
        <title>Dictyobacter halimunensis sp. nov., a new member of the class Ktedonobacteria from forest soil in a geothermal area.</title>
        <authorList>
            <person name="Rachmania M.K."/>
            <person name="Ningsih F."/>
            <person name="Sakai Y."/>
            <person name="Yabe S."/>
            <person name="Yokota A."/>
            <person name="Sjamsuridzal W."/>
        </authorList>
    </citation>
    <scope>NUCLEOTIDE SEQUENCE [LARGE SCALE GENOMIC DNA]</scope>
    <source>
        <strain evidence="5 6">S3.2.2.5</strain>
    </source>
</reference>
<dbReference type="Gene3D" id="1.10.10.10">
    <property type="entry name" value="Winged helix-like DNA-binding domain superfamily/Winged helix DNA-binding domain"/>
    <property type="match status" value="1"/>
</dbReference>
<dbReference type="CDD" id="cd00090">
    <property type="entry name" value="HTH_ARSR"/>
    <property type="match status" value="1"/>
</dbReference>
<proteinExistence type="predicted"/>
<feature type="domain" description="HTH hxlR-type" evidence="4">
    <location>
        <begin position="16"/>
        <end position="114"/>
    </location>
</feature>
<dbReference type="PANTHER" id="PTHR33204:SF37">
    <property type="entry name" value="HTH-TYPE TRANSCRIPTIONAL REGULATOR YODB"/>
    <property type="match status" value="1"/>
</dbReference>
<evidence type="ECO:0000313" key="6">
    <source>
        <dbReference type="Proteomes" id="UP001344906"/>
    </source>
</evidence>
<dbReference type="InterPro" id="IPR011991">
    <property type="entry name" value="ArsR-like_HTH"/>
</dbReference>
<evidence type="ECO:0000256" key="1">
    <source>
        <dbReference type="ARBA" id="ARBA00023015"/>
    </source>
</evidence>
<evidence type="ECO:0000256" key="3">
    <source>
        <dbReference type="ARBA" id="ARBA00023163"/>
    </source>
</evidence>
<dbReference type="RefSeq" id="WP_338256768.1">
    <property type="nucleotide sequence ID" value="NZ_BSRI01000002.1"/>
</dbReference>
<dbReference type="InterPro" id="IPR002577">
    <property type="entry name" value="HTH_HxlR"/>
</dbReference>
<organism evidence="5 6">
    <name type="scientific">Dictyobacter halimunensis</name>
    <dbReference type="NCBI Taxonomy" id="3026934"/>
    <lineage>
        <taxon>Bacteria</taxon>
        <taxon>Bacillati</taxon>
        <taxon>Chloroflexota</taxon>
        <taxon>Ktedonobacteria</taxon>
        <taxon>Ktedonobacterales</taxon>
        <taxon>Dictyobacteraceae</taxon>
        <taxon>Dictyobacter</taxon>
    </lineage>
</organism>
<evidence type="ECO:0000313" key="5">
    <source>
        <dbReference type="EMBL" id="GLV59906.1"/>
    </source>
</evidence>
<evidence type="ECO:0000256" key="2">
    <source>
        <dbReference type="ARBA" id="ARBA00023125"/>
    </source>
</evidence>
<dbReference type="EMBL" id="BSRI01000002">
    <property type="protein sequence ID" value="GLV59906.1"/>
    <property type="molecule type" value="Genomic_DNA"/>
</dbReference>
<dbReference type="PROSITE" id="PS51118">
    <property type="entry name" value="HTH_HXLR"/>
    <property type="match status" value="1"/>
</dbReference>
<dbReference type="PANTHER" id="PTHR33204">
    <property type="entry name" value="TRANSCRIPTIONAL REGULATOR, MARR FAMILY"/>
    <property type="match status" value="1"/>
</dbReference>
<protein>
    <recommendedName>
        <fullName evidence="4">HTH hxlR-type domain-containing protein</fullName>
    </recommendedName>
</protein>
<dbReference type="InterPro" id="IPR036388">
    <property type="entry name" value="WH-like_DNA-bd_sf"/>
</dbReference>
<keyword evidence="6" id="KW-1185">Reference proteome</keyword>
<accession>A0ABQ6G478</accession>